<feature type="transmembrane region" description="Helical" evidence="1">
    <location>
        <begin position="73"/>
        <end position="92"/>
    </location>
</feature>
<gene>
    <name evidence="3" type="ORF">METZ01_LOCUS213775</name>
</gene>
<feature type="domain" description="Major facilitator superfamily (MFS) profile" evidence="2">
    <location>
        <begin position="1"/>
        <end position="243"/>
    </location>
</feature>
<dbReference type="InterPro" id="IPR036259">
    <property type="entry name" value="MFS_trans_sf"/>
</dbReference>
<organism evidence="3">
    <name type="scientific">marine metagenome</name>
    <dbReference type="NCBI Taxonomy" id="408172"/>
    <lineage>
        <taxon>unclassified sequences</taxon>
        <taxon>metagenomes</taxon>
        <taxon>ecological metagenomes</taxon>
    </lineage>
</organism>
<reference evidence="3" key="1">
    <citation type="submission" date="2018-05" db="EMBL/GenBank/DDBJ databases">
        <authorList>
            <person name="Lanie J.A."/>
            <person name="Ng W.-L."/>
            <person name="Kazmierczak K.M."/>
            <person name="Andrzejewski T.M."/>
            <person name="Davidsen T.M."/>
            <person name="Wayne K.J."/>
            <person name="Tettelin H."/>
            <person name="Glass J.I."/>
            <person name="Rusch D."/>
            <person name="Podicherti R."/>
            <person name="Tsui H.-C.T."/>
            <person name="Winkler M.E."/>
        </authorList>
    </citation>
    <scope>NUCLEOTIDE SEQUENCE</scope>
</reference>
<feature type="non-terminal residue" evidence="3">
    <location>
        <position position="243"/>
    </location>
</feature>
<keyword evidence="1" id="KW-1133">Transmembrane helix</keyword>
<feature type="transmembrane region" description="Helical" evidence="1">
    <location>
        <begin position="98"/>
        <end position="119"/>
    </location>
</feature>
<dbReference type="Gene3D" id="1.20.1250.20">
    <property type="entry name" value="MFS general substrate transporter like domains"/>
    <property type="match status" value="1"/>
</dbReference>
<dbReference type="InterPro" id="IPR011701">
    <property type="entry name" value="MFS"/>
</dbReference>
<evidence type="ECO:0000259" key="2">
    <source>
        <dbReference type="PROSITE" id="PS50850"/>
    </source>
</evidence>
<protein>
    <recommendedName>
        <fullName evidence="2">Major facilitator superfamily (MFS) profile domain-containing protein</fullName>
    </recommendedName>
</protein>
<dbReference type="EMBL" id="UINC01049303">
    <property type="protein sequence ID" value="SVB60921.1"/>
    <property type="molecule type" value="Genomic_DNA"/>
</dbReference>
<dbReference type="PANTHER" id="PTHR23521:SF3">
    <property type="entry name" value="MFS TRANSPORTER"/>
    <property type="match status" value="1"/>
</dbReference>
<keyword evidence="1" id="KW-0472">Membrane</keyword>
<feature type="transmembrane region" description="Helical" evidence="1">
    <location>
        <begin position="131"/>
        <end position="152"/>
    </location>
</feature>
<dbReference type="GO" id="GO:0005886">
    <property type="term" value="C:plasma membrane"/>
    <property type="evidence" value="ECO:0007669"/>
    <property type="project" value="TreeGrafter"/>
</dbReference>
<dbReference type="GO" id="GO:0022857">
    <property type="term" value="F:transmembrane transporter activity"/>
    <property type="evidence" value="ECO:0007669"/>
    <property type="project" value="InterPro"/>
</dbReference>
<proteinExistence type="predicted"/>
<feature type="transmembrane region" description="Helical" evidence="1">
    <location>
        <begin position="158"/>
        <end position="179"/>
    </location>
</feature>
<dbReference type="Pfam" id="PF07690">
    <property type="entry name" value="MFS_1"/>
    <property type="match status" value="1"/>
</dbReference>
<feature type="transmembrane region" description="Helical" evidence="1">
    <location>
        <begin position="199"/>
        <end position="220"/>
    </location>
</feature>
<name>A0A382FG14_9ZZZZ</name>
<evidence type="ECO:0000313" key="3">
    <source>
        <dbReference type="EMBL" id="SVB60921.1"/>
    </source>
</evidence>
<keyword evidence="1" id="KW-0812">Transmembrane</keyword>
<accession>A0A382FG14</accession>
<dbReference type="SUPFAM" id="SSF103473">
    <property type="entry name" value="MFS general substrate transporter"/>
    <property type="match status" value="1"/>
</dbReference>
<sequence length="243" mass="26382">MFTLLKTTWALFFGIAMIMLANGLQGSLIGIRASLEGYSSFTAGLIMTGYYAGFLAGAYFAPTRIKKVGHVRMFAAFASIASITILLHSLHVSFLGWFIMRFITGFCFVGMYTVAESWVNDLADNEHRGKALSIYMIVSMSGSAFGQLFLNISSPETATLFMLVSILISISLVPILITVSKQPDFSVTEFLTIKQLYKASPLGVVTAIIVGAAHGTLWGIGSIYGLKSGLTIEQVSIFMFTFV</sequence>
<evidence type="ECO:0000256" key="1">
    <source>
        <dbReference type="SAM" id="Phobius"/>
    </source>
</evidence>
<feature type="transmembrane region" description="Helical" evidence="1">
    <location>
        <begin position="37"/>
        <end position="61"/>
    </location>
</feature>
<dbReference type="InterPro" id="IPR020846">
    <property type="entry name" value="MFS_dom"/>
</dbReference>
<dbReference type="PROSITE" id="PS50850">
    <property type="entry name" value="MFS"/>
    <property type="match status" value="1"/>
</dbReference>
<dbReference type="AlphaFoldDB" id="A0A382FG14"/>
<dbReference type="PANTHER" id="PTHR23521">
    <property type="entry name" value="TRANSPORTER MFS SUPERFAMILY"/>
    <property type="match status" value="1"/>
</dbReference>
<feature type="transmembrane region" description="Helical" evidence="1">
    <location>
        <begin position="9"/>
        <end position="31"/>
    </location>
</feature>